<protein>
    <recommendedName>
        <fullName evidence="1">Plasmid pRiA4b Orf3-like domain-containing protein</fullName>
    </recommendedName>
</protein>
<dbReference type="Pfam" id="PF02810">
    <property type="entry name" value="SEC-C"/>
    <property type="match status" value="1"/>
</dbReference>
<feature type="domain" description="Plasmid pRiA4b Orf3-like" evidence="1">
    <location>
        <begin position="3"/>
        <end position="145"/>
    </location>
</feature>
<dbReference type="EMBL" id="MCIA01000005">
    <property type="protein sequence ID" value="RKD33859.1"/>
    <property type="molecule type" value="Genomic_DNA"/>
</dbReference>
<name>A0A419T8R7_9FIRM</name>
<gene>
    <name evidence="2" type="ORF">BET01_13390</name>
</gene>
<evidence type="ECO:0000313" key="3">
    <source>
        <dbReference type="Proteomes" id="UP000284277"/>
    </source>
</evidence>
<dbReference type="SUPFAM" id="SSF103642">
    <property type="entry name" value="Sec-C motif"/>
    <property type="match status" value="1"/>
</dbReference>
<evidence type="ECO:0000259" key="1">
    <source>
        <dbReference type="Pfam" id="PF07929"/>
    </source>
</evidence>
<dbReference type="Proteomes" id="UP000284277">
    <property type="component" value="Unassembled WGS sequence"/>
</dbReference>
<dbReference type="PANTHER" id="PTHR41878">
    <property type="entry name" value="LEXA REPRESSOR-RELATED"/>
    <property type="match status" value="1"/>
</dbReference>
<dbReference type="Gene3D" id="3.10.450.50">
    <property type="match status" value="1"/>
</dbReference>
<dbReference type="OrthoDB" id="9801392at2"/>
<dbReference type="SUPFAM" id="SSF159941">
    <property type="entry name" value="MM3350-like"/>
    <property type="match status" value="1"/>
</dbReference>
<accession>A0A419T8R7</accession>
<dbReference type="Pfam" id="PF07929">
    <property type="entry name" value="PRiA4_ORF3"/>
    <property type="match status" value="1"/>
</dbReference>
<dbReference type="AlphaFoldDB" id="A0A419T8R7"/>
<dbReference type="Gene3D" id="3.10.290.30">
    <property type="entry name" value="MM3350-like"/>
    <property type="match status" value="1"/>
</dbReference>
<reference evidence="2 3" key="1">
    <citation type="submission" date="2016-08" db="EMBL/GenBank/DDBJ databases">
        <title>A new outlook on sporulation: Clostridium algidixylanolyticum.</title>
        <authorList>
            <person name="Poppleton D.I."/>
            <person name="Gribaldo S."/>
        </authorList>
    </citation>
    <scope>NUCLEOTIDE SEQUENCE [LARGE SCALE GENOMIC DNA]</scope>
    <source>
        <strain evidence="2 3">SPL73</strain>
    </source>
</reference>
<dbReference type="InterPro" id="IPR024047">
    <property type="entry name" value="MM3350-like_sf"/>
</dbReference>
<sequence length="522" mass="59673">MGAYQLKITIKGSKPPIWRRILVPEGITFEGLHQVIQTAFSWSGEHLYQFEFRSEGVAVVPFGENKSKKLQSISAKESIDSLVSAAAKFTYTYNFKDNWEFVIQVEETVTDYNEAYAQVVKFKGDVIPEYCESLSAYNELLENPQESIKEYDIEGVNRNLKPNGESSSEEINIADIYDHYDNKGIAEIAERHGMSGLDTLNKKELSERTIAHILNKEVMRKYFLCVRDSEMDLFEQLVAEDPQVMNYDLEELDFLYAGGYLTAGSDSKLVVPKDVKEVYCEINTTEFQQERSRIGKIGDYLCAANSLYAITPPSVLLETFNKYESEKLTQEELIQAYEHLLPYRCLVVWMEGSFVDAALAEQKSYRNLLSIQKKVPYYIPTQQEIRFMADNDGFLMTPELDKLTQFLKEEMSVSEDLIPYVLRQVQAEISLGGQLQEVLSDLEASGITIHDGEQMKRFVSIMNEIWNHTRLVLNRGHKPYEMVMKGLEDVSTQRKTGQKIYPNDSCPCGSGKKYKKCCASKA</sequence>
<dbReference type="InterPro" id="IPR004027">
    <property type="entry name" value="SEC_C_motif"/>
</dbReference>
<keyword evidence="3" id="KW-1185">Reference proteome</keyword>
<proteinExistence type="predicted"/>
<evidence type="ECO:0000313" key="2">
    <source>
        <dbReference type="EMBL" id="RKD33859.1"/>
    </source>
</evidence>
<dbReference type="PANTHER" id="PTHR41878:SF1">
    <property type="entry name" value="TNPR PROTEIN"/>
    <property type="match status" value="1"/>
</dbReference>
<organism evidence="2 3">
    <name type="scientific">Lacrimispora algidixylanolytica</name>
    <dbReference type="NCBI Taxonomy" id="94868"/>
    <lineage>
        <taxon>Bacteria</taxon>
        <taxon>Bacillati</taxon>
        <taxon>Bacillota</taxon>
        <taxon>Clostridia</taxon>
        <taxon>Lachnospirales</taxon>
        <taxon>Lachnospiraceae</taxon>
        <taxon>Lacrimispora</taxon>
    </lineage>
</organism>
<dbReference type="InterPro" id="IPR012912">
    <property type="entry name" value="Plasmid_pRiA4b_Orf3-like"/>
</dbReference>
<comment type="caution">
    <text evidence="2">The sequence shown here is derived from an EMBL/GenBank/DDBJ whole genome shotgun (WGS) entry which is preliminary data.</text>
</comment>
<dbReference type="RefSeq" id="WP_120195580.1">
    <property type="nucleotide sequence ID" value="NZ_MCIA01000005.1"/>
</dbReference>